<dbReference type="SUPFAM" id="SSF51045">
    <property type="entry name" value="WW domain"/>
    <property type="match status" value="1"/>
</dbReference>
<dbReference type="EnsemblProtists" id="EOD15099">
    <property type="protein sequence ID" value="EOD15099"/>
    <property type="gene ID" value="EMIHUDRAFT_246123"/>
</dbReference>
<dbReference type="GeneID" id="17261242"/>
<dbReference type="Gene3D" id="3.30.1470.10">
    <property type="entry name" value="Photosystem I PsaD, reaction center subunit II"/>
    <property type="match status" value="1"/>
</dbReference>
<dbReference type="HOGENOM" id="CLU_1263577_0_0_1"/>
<dbReference type="RefSeq" id="XP_005767528.1">
    <property type="nucleotide sequence ID" value="XM_005767471.1"/>
</dbReference>
<evidence type="ECO:0000313" key="3">
    <source>
        <dbReference type="EnsemblProtists" id="EOD15099"/>
    </source>
</evidence>
<dbReference type="Proteomes" id="UP000013827">
    <property type="component" value="Unassembled WGS sequence"/>
</dbReference>
<evidence type="ECO:0000259" key="2">
    <source>
        <dbReference type="PROSITE" id="PS50020"/>
    </source>
</evidence>
<feature type="domain" description="WW" evidence="2">
    <location>
        <begin position="51"/>
        <end position="85"/>
    </location>
</feature>
<dbReference type="PANTHER" id="PTHR21715">
    <property type="entry name" value="RH04127P"/>
    <property type="match status" value="1"/>
</dbReference>
<dbReference type="SMART" id="SM00456">
    <property type="entry name" value="WW"/>
    <property type="match status" value="1"/>
</dbReference>
<dbReference type="CDD" id="cd00201">
    <property type="entry name" value="WW"/>
    <property type="match status" value="1"/>
</dbReference>
<dbReference type="InterPro" id="IPR053233">
    <property type="entry name" value="ABRA-related"/>
</dbReference>
<feature type="region of interest" description="Disordered" evidence="1">
    <location>
        <begin position="1"/>
        <end position="21"/>
    </location>
</feature>
<dbReference type="InterPro" id="IPR001202">
    <property type="entry name" value="WW_dom"/>
</dbReference>
<feature type="region of interest" description="Disordered" evidence="1">
    <location>
        <begin position="146"/>
        <end position="170"/>
    </location>
</feature>
<reference evidence="3" key="2">
    <citation type="submission" date="2024-10" db="UniProtKB">
        <authorList>
            <consortium name="EnsemblProtists"/>
        </authorList>
    </citation>
    <scope>IDENTIFICATION</scope>
</reference>
<sequence length="219" mass="24213">MAAHDSIILEEDIDEDYDPTPDEIDEYATWLGMRRPEDDDLLWIASEGLKAPLPEHWKPCKTQDGGEIYYFNFATGESVWDHPCDDYYRKTYEEEKAKKLRRSAEGNGRPAAAPSSPGLGRQPPGGPIGLSALGVAEPAEVVARAREASGLERDAALEETRRQLEVEGRAEAERIRTAQREASERLVAGDQLREQMQAHAEAALAAERVGVGLSRGERA</sequence>
<dbReference type="InterPro" id="IPR036020">
    <property type="entry name" value="WW_dom_sf"/>
</dbReference>
<feature type="region of interest" description="Disordered" evidence="1">
    <location>
        <begin position="98"/>
        <end position="132"/>
    </location>
</feature>
<organism evidence="3 4">
    <name type="scientific">Emiliania huxleyi (strain CCMP1516)</name>
    <dbReference type="NCBI Taxonomy" id="280463"/>
    <lineage>
        <taxon>Eukaryota</taxon>
        <taxon>Haptista</taxon>
        <taxon>Haptophyta</taxon>
        <taxon>Prymnesiophyceae</taxon>
        <taxon>Isochrysidales</taxon>
        <taxon>Noelaerhabdaceae</taxon>
        <taxon>Emiliania</taxon>
    </lineage>
</organism>
<dbReference type="STRING" id="2903.R1E2D4"/>
<keyword evidence="4" id="KW-1185">Reference proteome</keyword>
<accession>A0A0D3IV14</accession>
<dbReference type="AlphaFoldDB" id="A0A0D3IV14"/>
<dbReference type="PaxDb" id="2903-EOD15099"/>
<protein>
    <recommendedName>
        <fullName evidence="2">WW domain-containing protein</fullName>
    </recommendedName>
</protein>
<dbReference type="PANTHER" id="PTHR21715:SF0">
    <property type="entry name" value="RH04127P"/>
    <property type="match status" value="1"/>
</dbReference>
<dbReference type="eggNOG" id="ENOG502QR4A">
    <property type="taxonomic scope" value="Eukaryota"/>
</dbReference>
<reference evidence="4" key="1">
    <citation type="journal article" date="2013" name="Nature">
        <title>Pan genome of the phytoplankton Emiliania underpins its global distribution.</title>
        <authorList>
            <person name="Read B.A."/>
            <person name="Kegel J."/>
            <person name="Klute M.J."/>
            <person name="Kuo A."/>
            <person name="Lefebvre S.C."/>
            <person name="Maumus F."/>
            <person name="Mayer C."/>
            <person name="Miller J."/>
            <person name="Monier A."/>
            <person name="Salamov A."/>
            <person name="Young J."/>
            <person name="Aguilar M."/>
            <person name="Claverie J.M."/>
            <person name="Frickenhaus S."/>
            <person name="Gonzalez K."/>
            <person name="Herman E.K."/>
            <person name="Lin Y.C."/>
            <person name="Napier J."/>
            <person name="Ogata H."/>
            <person name="Sarno A.F."/>
            <person name="Shmutz J."/>
            <person name="Schroeder D."/>
            <person name="de Vargas C."/>
            <person name="Verret F."/>
            <person name="von Dassow P."/>
            <person name="Valentin K."/>
            <person name="Van de Peer Y."/>
            <person name="Wheeler G."/>
            <person name="Dacks J.B."/>
            <person name="Delwiche C.F."/>
            <person name="Dyhrman S.T."/>
            <person name="Glockner G."/>
            <person name="John U."/>
            <person name="Richards T."/>
            <person name="Worden A.Z."/>
            <person name="Zhang X."/>
            <person name="Grigoriev I.V."/>
            <person name="Allen A.E."/>
            <person name="Bidle K."/>
            <person name="Borodovsky M."/>
            <person name="Bowler C."/>
            <person name="Brownlee C."/>
            <person name="Cock J.M."/>
            <person name="Elias M."/>
            <person name="Gladyshev V.N."/>
            <person name="Groth M."/>
            <person name="Guda C."/>
            <person name="Hadaegh A."/>
            <person name="Iglesias-Rodriguez M.D."/>
            <person name="Jenkins J."/>
            <person name="Jones B.M."/>
            <person name="Lawson T."/>
            <person name="Leese F."/>
            <person name="Lindquist E."/>
            <person name="Lobanov A."/>
            <person name="Lomsadze A."/>
            <person name="Malik S.B."/>
            <person name="Marsh M.E."/>
            <person name="Mackinder L."/>
            <person name="Mock T."/>
            <person name="Mueller-Roeber B."/>
            <person name="Pagarete A."/>
            <person name="Parker M."/>
            <person name="Probert I."/>
            <person name="Quesneville H."/>
            <person name="Raines C."/>
            <person name="Rensing S.A."/>
            <person name="Riano-Pachon D.M."/>
            <person name="Richier S."/>
            <person name="Rokitta S."/>
            <person name="Shiraiwa Y."/>
            <person name="Soanes D.M."/>
            <person name="van der Giezen M."/>
            <person name="Wahlund T.M."/>
            <person name="Williams B."/>
            <person name="Wilson W."/>
            <person name="Wolfe G."/>
            <person name="Wurch L.L."/>
        </authorList>
    </citation>
    <scope>NUCLEOTIDE SEQUENCE</scope>
</reference>
<name>A0A0D3IV14_EMIH1</name>
<dbReference type="PROSITE" id="PS50020">
    <property type="entry name" value="WW_DOMAIN_2"/>
    <property type="match status" value="1"/>
</dbReference>
<evidence type="ECO:0000313" key="4">
    <source>
        <dbReference type="Proteomes" id="UP000013827"/>
    </source>
</evidence>
<evidence type="ECO:0000256" key="1">
    <source>
        <dbReference type="SAM" id="MobiDB-lite"/>
    </source>
</evidence>
<dbReference type="KEGG" id="ehx:EMIHUDRAFT_246123"/>
<feature type="compositionally biased region" description="Acidic residues" evidence="1">
    <location>
        <begin position="8"/>
        <end position="21"/>
    </location>
</feature>
<proteinExistence type="predicted"/>
<dbReference type="Pfam" id="PF00397">
    <property type="entry name" value="WW"/>
    <property type="match status" value="1"/>
</dbReference>